<dbReference type="GO" id="GO:0042586">
    <property type="term" value="F:peptide deformylase activity"/>
    <property type="evidence" value="ECO:0007669"/>
    <property type="project" value="UniProtKB-EC"/>
</dbReference>
<feature type="active site" evidence="6">
    <location>
        <position position="132"/>
    </location>
</feature>
<comment type="caution">
    <text evidence="8">The sequence shown here is derived from an EMBL/GenBank/DDBJ whole genome shotgun (WGS) entry which is preliminary data.</text>
</comment>
<comment type="cofactor">
    <cofactor evidence="6">
        <name>Fe(2+)</name>
        <dbReference type="ChEBI" id="CHEBI:29033"/>
    </cofactor>
    <text evidence="6">Binds 1 Fe(2+) ion.</text>
</comment>
<dbReference type="PANTHER" id="PTHR10458:SF2">
    <property type="entry name" value="PEPTIDE DEFORMYLASE, MITOCHONDRIAL"/>
    <property type="match status" value="1"/>
</dbReference>
<evidence type="ECO:0000313" key="9">
    <source>
        <dbReference type="Proteomes" id="UP001527866"/>
    </source>
</evidence>
<feature type="region of interest" description="Disordered" evidence="7">
    <location>
        <begin position="166"/>
        <end position="191"/>
    </location>
</feature>
<dbReference type="NCBIfam" id="NF001159">
    <property type="entry name" value="PRK00150.1-3"/>
    <property type="match status" value="1"/>
</dbReference>
<dbReference type="EC" id="3.5.1.88" evidence="6"/>
<keyword evidence="5 6" id="KW-0408">Iron</keyword>
<feature type="binding site" evidence="6">
    <location>
        <position position="89"/>
    </location>
    <ligand>
        <name>Fe cation</name>
        <dbReference type="ChEBI" id="CHEBI:24875"/>
    </ligand>
</feature>
<comment type="similarity">
    <text evidence="1 6">Belongs to the polypeptide deformylase family.</text>
</comment>
<evidence type="ECO:0000256" key="6">
    <source>
        <dbReference type="HAMAP-Rule" id="MF_00163"/>
    </source>
</evidence>
<dbReference type="PRINTS" id="PR01576">
    <property type="entry name" value="PDEFORMYLASE"/>
</dbReference>
<proteinExistence type="inferred from homology"/>
<dbReference type="InterPro" id="IPR023635">
    <property type="entry name" value="Peptide_deformylase"/>
</dbReference>
<keyword evidence="9" id="KW-1185">Reference proteome</keyword>
<feature type="compositionally biased region" description="Low complexity" evidence="7">
    <location>
        <begin position="166"/>
        <end position="178"/>
    </location>
</feature>
<dbReference type="Gene3D" id="3.90.45.10">
    <property type="entry name" value="Peptide deformylase"/>
    <property type="match status" value="1"/>
</dbReference>
<keyword evidence="4 6" id="KW-0648">Protein biosynthesis</keyword>
<dbReference type="CDD" id="cd00487">
    <property type="entry name" value="Pep_deformylase"/>
    <property type="match status" value="1"/>
</dbReference>
<reference evidence="8 9" key="1">
    <citation type="submission" date="2023-01" db="EMBL/GenBank/DDBJ databases">
        <title>Draft genome sequence of Nocardiopsis sp. RSe5-2 isolated from halophytes.</title>
        <authorList>
            <person name="Duangmal K."/>
            <person name="Chantavorakit T."/>
        </authorList>
    </citation>
    <scope>NUCLEOTIDE SEQUENCE [LARGE SCALE GENOMIC DNA]</scope>
    <source>
        <strain evidence="8 9">RSe5-2</strain>
    </source>
</reference>
<protein>
    <recommendedName>
        <fullName evidence="6">Peptide deformylase</fullName>
        <shortName evidence="6">PDF</shortName>
        <ecNumber evidence="6">3.5.1.88</ecNumber>
    </recommendedName>
    <alternativeName>
        <fullName evidence="6">Polypeptide deformylase</fullName>
    </alternativeName>
</protein>
<name>A0ABT4U1M2_9ACTN</name>
<evidence type="ECO:0000313" key="8">
    <source>
        <dbReference type="EMBL" id="MDA2810833.1"/>
    </source>
</evidence>
<comment type="catalytic activity">
    <reaction evidence="6">
        <text>N-terminal N-formyl-L-methionyl-[peptide] + H2O = N-terminal L-methionyl-[peptide] + formate</text>
        <dbReference type="Rhea" id="RHEA:24420"/>
        <dbReference type="Rhea" id="RHEA-COMP:10639"/>
        <dbReference type="Rhea" id="RHEA-COMP:10640"/>
        <dbReference type="ChEBI" id="CHEBI:15377"/>
        <dbReference type="ChEBI" id="CHEBI:15740"/>
        <dbReference type="ChEBI" id="CHEBI:49298"/>
        <dbReference type="ChEBI" id="CHEBI:64731"/>
        <dbReference type="EC" id="3.5.1.88"/>
    </reaction>
</comment>
<keyword evidence="3 6" id="KW-0378">Hydrolase</keyword>
<accession>A0ABT4U1M2</accession>
<dbReference type="EMBL" id="JAQFWQ010000020">
    <property type="protein sequence ID" value="MDA2810833.1"/>
    <property type="molecule type" value="Genomic_DNA"/>
</dbReference>
<dbReference type="Pfam" id="PF01327">
    <property type="entry name" value="Pep_deformylase"/>
    <property type="match status" value="1"/>
</dbReference>
<dbReference type="HAMAP" id="MF_00163">
    <property type="entry name" value="Pep_deformylase"/>
    <property type="match status" value="1"/>
</dbReference>
<evidence type="ECO:0000256" key="5">
    <source>
        <dbReference type="ARBA" id="ARBA00023004"/>
    </source>
</evidence>
<evidence type="ECO:0000256" key="7">
    <source>
        <dbReference type="SAM" id="MobiDB-lite"/>
    </source>
</evidence>
<gene>
    <name evidence="6 8" type="primary">def</name>
    <name evidence="8" type="ORF">O4J56_09325</name>
</gene>
<feature type="binding site" evidence="6">
    <location>
        <position position="131"/>
    </location>
    <ligand>
        <name>Fe cation</name>
        <dbReference type="ChEBI" id="CHEBI:24875"/>
    </ligand>
</feature>
<evidence type="ECO:0000256" key="2">
    <source>
        <dbReference type="ARBA" id="ARBA00022723"/>
    </source>
</evidence>
<evidence type="ECO:0000256" key="1">
    <source>
        <dbReference type="ARBA" id="ARBA00010759"/>
    </source>
</evidence>
<dbReference type="InterPro" id="IPR036821">
    <property type="entry name" value="Peptide_deformylase_sf"/>
</dbReference>
<dbReference type="NCBIfam" id="TIGR00079">
    <property type="entry name" value="pept_deformyl"/>
    <property type="match status" value="1"/>
</dbReference>
<evidence type="ECO:0000256" key="3">
    <source>
        <dbReference type="ARBA" id="ARBA00022801"/>
    </source>
</evidence>
<comment type="function">
    <text evidence="6">Removes the formyl group from the N-terminal Met of newly synthesized proteins. Requires at least a dipeptide for an efficient rate of reaction. N-terminal L-methionine is a prerequisite for activity but the enzyme has broad specificity at other positions.</text>
</comment>
<keyword evidence="2 6" id="KW-0479">Metal-binding</keyword>
<dbReference type="RefSeq" id="WP_270685179.1">
    <property type="nucleotide sequence ID" value="NZ_JAQFWQ010000020.1"/>
</dbReference>
<dbReference type="PANTHER" id="PTHR10458">
    <property type="entry name" value="PEPTIDE DEFORMYLASE"/>
    <property type="match status" value="1"/>
</dbReference>
<dbReference type="Proteomes" id="UP001527866">
    <property type="component" value="Unassembled WGS sequence"/>
</dbReference>
<feature type="binding site" evidence="6">
    <location>
        <position position="135"/>
    </location>
    <ligand>
        <name>Fe cation</name>
        <dbReference type="ChEBI" id="CHEBI:24875"/>
    </ligand>
</feature>
<dbReference type="PIRSF" id="PIRSF004749">
    <property type="entry name" value="Pep_def"/>
    <property type="match status" value="1"/>
</dbReference>
<organism evidence="8 9">
    <name type="scientific">Nocardiopsis endophytica</name>
    <dbReference type="NCBI Taxonomy" id="3018445"/>
    <lineage>
        <taxon>Bacteria</taxon>
        <taxon>Bacillati</taxon>
        <taxon>Actinomycetota</taxon>
        <taxon>Actinomycetes</taxon>
        <taxon>Streptosporangiales</taxon>
        <taxon>Nocardiopsidaceae</taxon>
        <taxon>Nocardiopsis</taxon>
    </lineage>
</organism>
<sequence>MSKRPIVRFGDPVLVSPASPVTRFDDHTRKLVDDLLDTVDEPGHAGVAAPQIGVGLRVFSYRVDGRLGYVINPEITELSEEVQDDEEGCLSVPGLWFPTRRAMHATVRGVDLRNEPVTVRGSGLMARALQHETDHLDGMVYLDRLDKDTRRRALREVRRSDWFLPAGAPASAAPASGPEPGRLPSAFGGTG</sequence>
<evidence type="ECO:0000256" key="4">
    <source>
        <dbReference type="ARBA" id="ARBA00022917"/>
    </source>
</evidence>
<dbReference type="SUPFAM" id="SSF56420">
    <property type="entry name" value="Peptide deformylase"/>
    <property type="match status" value="1"/>
</dbReference>